<keyword evidence="3" id="KW-1185">Reference proteome</keyword>
<keyword evidence="2" id="KW-0762">Sugar transport</keyword>
<dbReference type="KEGG" id="niy:FQ775_07425"/>
<dbReference type="CDD" id="cd00211">
    <property type="entry name" value="PTS_IIA_fru"/>
    <property type="match status" value="1"/>
</dbReference>
<feature type="domain" description="PTS EIIA type-2" evidence="1">
    <location>
        <begin position="5"/>
        <end position="146"/>
    </location>
</feature>
<dbReference type="AlphaFoldDB" id="A0A5B8L721"/>
<dbReference type="SUPFAM" id="SSF55804">
    <property type="entry name" value="Phoshotransferase/anion transport protein"/>
    <property type="match status" value="1"/>
</dbReference>
<dbReference type="InterPro" id="IPR016152">
    <property type="entry name" value="PTrfase/Anion_transptr"/>
</dbReference>
<evidence type="ECO:0000313" key="2">
    <source>
        <dbReference type="EMBL" id="QDZ03238.2"/>
    </source>
</evidence>
<dbReference type="Proteomes" id="UP000321389">
    <property type="component" value="Chromosome"/>
</dbReference>
<dbReference type="InterPro" id="IPR002178">
    <property type="entry name" value="PTS_EIIA_type-2_dom"/>
</dbReference>
<evidence type="ECO:0000259" key="1">
    <source>
        <dbReference type="PROSITE" id="PS51094"/>
    </source>
</evidence>
<gene>
    <name evidence="2" type="ORF">FQ775_07425</name>
</gene>
<dbReference type="GO" id="GO:0030295">
    <property type="term" value="F:protein kinase activator activity"/>
    <property type="evidence" value="ECO:0007669"/>
    <property type="project" value="TreeGrafter"/>
</dbReference>
<keyword evidence="2" id="KW-0813">Transport</keyword>
<dbReference type="InterPro" id="IPR051541">
    <property type="entry name" value="PTS_SugarTrans_NitroReg"/>
</dbReference>
<dbReference type="PANTHER" id="PTHR47738">
    <property type="entry name" value="PTS SYSTEM FRUCTOSE-LIKE EIIA COMPONENT-RELATED"/>
    <property type="match status" value="1"/>
</dbReference>
<dbReference type="Gene3D" id="3.40.930.10">
    <property type="entry name" value="Mannitol-specific EII, Chain A"/>
    <property type="match status" value="1"/>
</dbReference>
<protein>
    <submittedName>
        <fullName evidence="2">PTS sugar transporter subunit IIA</fullName>
    </submittedName>
</protein>
<dbReference type="Pfam" id="PF00359">
    <property type="entry name" value="PTS_EIIA_2"/>
    <property type="match status" value="1"/>
</dbReference>
<evidence type="ECO:0000313" key="3">
    <source>
        <dbReference type="Proteomes" id="UP000321389"/>
    </source>
</evidence>
<dbReference type="RefSeq" id="WP_167812710.1">
    <property type="nucleotide sequence ID" value="NZ_CP042301.2"/>
</dbReference>
<dbReference type="EMBL" id="CP042301">
    <property type="protein sequence ID" value="QDZ03238.2"/>
    <property type="molecule type" value="Genomic_DNA"/>
</dbReference>
<dbReference type="PANTHER" id="PTHR47738:SF1">
    <property type="entry name" value="NITROGEN REGULATORY PROTEIN"/>
    <property type="match status" value="1"/>
</dbReference>
<organism evidence="2 3">
    <name type="scientific">Nitratireductor mangrovi</name>
    <dbReference type="NCBI Taxonomy" id="2599600"/>
    <lineage>
        <taxon>Bacteria</taxon>
        <taxon>Pseudomonadati</taxon>
        <taxon>Pseudomonadota</taxon>
        <taxon>Alphaproteobacteria</taxon>
        <taxon>Hyphomicrobiales</taxon>
        <taxon>Phyllobacteriaceae</taxon>
        <taxon>Nitratireductor</taxon>
    </lineage>
</organism>
<proteinExistence type="predicted"/>
<dbReference type="PROSITE" id="PS00372">
    <property type="entry name" value="PTS_EIIA_TYPE_2_HIS"/>
    <property type="match status" value="1"/>
</dbReference>
<reference evidence="2" key="1">
    <citation type="submission" date="2020-04" db="EMBL/GenBank/DDBJ databases">
        <title>Nitratireductor sp. nov. isolated from mangrove soil.</title>
        <authorList>
            <person name="Ye Y."/>
        </authorList>
    </citation>
    <scope>NUCLEOTIDE SEQUENCE</scope>
    <source>
        <strain evidence="2">SY7</strain>
    </source>
</reference>
<sequence length="169" mass="18963">MDILDLLHPRDVYVRKLATAKRPLLRQFADHFADRSRLPPDVVFAALLNRERLGSTGIGNGVALPHAFVHHKPSAALAILQRPIWFRTPDGLPVDIVLAVIWPRDHAMEFMQALSRVCRLLSRSELRENIRCASSPEEVLTRLQDAVDGRPGEPALAMLAGQTRREGRL</sequence>
<name>A0A5B8L721_9HYPH</name>
<accession>A0A5B8L721</accession>
<dbReference type="PROSITE" id="PS51094">
    <property type="entry name" value="PTS_EIIA_TYPE_2"/>
    <property type="match status" value="1"/>
</dbReference>